<keyword evidence="2" id="KW-1185">Reference proteome</keyword>
<dbReference type="EMBL" id="JAHRHJ020000002">
    <property type="protein sequence ID" value="KAH9327390.1"/>
    <property type="molecule type" value="Genomic_DNA"/>
</dbReference>
<dbReference type="AlphaFoldDB" id="A0AA38GVB4"/>
<evidence type="ECO:0000313" key="1">
    <source>
        <dbReference type="EMBL" id="KAH9327390.1"/>
    </source>
</evidence>
<dbReference type="Proteomes" id="UP000824469">
    <property type="component" value="Unassembled WGS sequence"/>
</dbReference>
<name>A0AA38GVB4_TAXCH</name>
<evidence type="ECO:0000313" key="2">
    <source>
        <dbReference type="Proteomes" id="UP000824469"/>
    </source>
</evidence>
<gene>
    <name evidence="1" type="ORF">KI387_007568</name>
</gene>
<organism evidence="1 2">
    <name type="scientific">Taxus chinensis</name>
    <name type="common">Chinese yew</name>
    <name type="synonym">Taxus wallichiana var. chinensis</name>
    <dbReference type="NCBI Taxonomy" id="29808"/>
    <lineage>
        <taxon>Eukaryota</taxon>
        <taxon>Viridiplantae</taxon>
        <taxon>Streptophyta</taxon>
        <taxon>Embryophyta</taxon>
        <taxon>Tracheophyta</taxon>
        <taxon>Spermatophyta</taxon>
        <taxon>Pinopsida</taxon>
        <taxon>Pinidae</taxon>
        <taxon>Conifers II</taxon>
        <taxon>Cupressales</taxon>
        <taxon>Taxaceae</taxon>
        <taxon>Taxus</taxon>
    </lineage>
</organism>
<comment type="caution">
    <text evidence="1">The sequence shown here is derived from an EMBL/GenBank/DDBJ whole genome shotgun (WGS) entry which is preliminary data.</text>
</comment>
<reference evidence="1 2" key="1">
    <citation type="journal article" date="2021" name="Nat. Plants">
        <title>The Taxus genome provides insights into paclitaxel biosynthesis.</title>
        <authorList>
            <person name="Xiong X."/>
            <person name="Gou J."/>
            <person name="Liao Q."/>
            <person name="Li Y."/>
            <person name="Zhou Q."/>
            <person name="Bi G."/>
            <person name="Li C."/>
            <person name="Du R."/>
            <person name="Wang X."/>
            <person name="Sun T."/>
            <person name="Guo L."/>
            <person name="Liang H."/>
            <person name="Lu P."/>
            <person name="Wu Y."/>
            <person name="Zhang Z."/>
            <person name="Ro D.K."/>
            <person name="Shang Y."/>
            <person name="Huang S."/>
            <person name="Yan J."/>
        </authorList>
    </citation>
    <scope>NUCLEOTIDE SEQUENCE [LARGE SCALE GENOMIC DNA]</scope>
    <source>
        <strain evidence="1">Ta-2019</strain>
    </source>
</reference>
<sequence>MVDVASAIEVIDVEVIMGIGHSCEMTGGKVEVGSVEPDGADAGVGTRAEGNKYGHVVYQLTRGIS</sequence>
<feature type="non-terminal residue" evidence="1">
    <location>
        <position position="65"/>
    </location>
</feature>
<protein>
    <submittedName>
        <fullName evidence="1">Uncharacterized protein</fullName>
    </submittedName>
</protein>
<proteinExistence type="predicted"/>
<feature type="non-terminal residue" evidence="1">
    <location>
        <position position="1"/>
    </location>
</feature>
<accession>A0AA38GVB4</accession>